<proteinExistence type="predicted"/>
<organism evidence="1 2">
    <name type="scientific">Romanomermis culicivorax</name>
    <name type="common">Nematode worm</name>
    <dbReference type="NCBI Taxonomy" id="13658"/>
    <lineage>
        <taxon>Eukaryota</taxon>
        <taxon>Metazoa</taxon>
        <taxon>Ecdysozoa</taxon>
        <taxon>Nematoda</taxon>
        <taxon>Enoplea</taxon>
        <taxon>Dorylaimia</taxon>
        <taxon>Mermithida</taxon>
        <taxon>Mermithoidea</taxon>
        <taxon>Mermithidae</taxon>
        <taxon>Romanomermis</taxon>
    </lineage>
</organism>
<sequence>MNSRAPQATSGPNISNAAGAESTTLAAVSASISNGLLSNPHGRCQYFLAKSIDRTACIPSVRDNESIKWIWMRKTTRSPNGIIAAWGGQYWFPIPLG</sequence>
<keyword evidence="1" id="KW-1185">Reference proteome</keyword>
<name>A0A915I1E8_ROMCU</name>
<accession>A0A915I1E8</accession>
<reference evidence="2" key="1">
    <citation type="submission" date="2022-11" db="UniProtKB">
        <authorList>
            <consortium name="WormBaseParasite"/>
        </authorList>
    </citation>
    <scope>IDENTIFICATION</scope>
</reference>
<dbReference type="Proteomes" id="UP000887565">
    <property type="component" value="Unplaced"/>
</dbReference>
<protein>
    <submittedName>
        <fullName evidence="2">Uncharacterized protein</fullName>
    </submittedName>
</protein>
<evidence type="ECO:0000313" key="1">
    <source>
        <dbReference type="Proteomes" id="UP000887565"/>
    </source>
</evidence>
<dbReference type="AlphaFoldDB" id="A0A915I1E8"/>
<dbReference type="WBParaSite" id="nRc.2.0.1.t07953-RA">
    <property type="protein sequence ID" value="nRc.2.0.1.t07953-RA"/>
    <property type="gene ID" value="nRc.2.0.1.g07953"/>
</dbReference>
<evidence type="ECO:0000313" key="2">
    <source>
        <dbReference type="WBParaSite" id="nRc.2.0.1.t07953-RA"/>
    </source>
</evidence>